<proteinExistence type="predicted"/>
<evidence type="ECO:0000313" key="2">
    <source>
        <dbReference type="Proteomes" id="UP001301216"/>
    </source>
</evidence>
<name>A0ABT3QUU7_9HYPH</name>
<organism evidence="1 2">
    <name type="scientific">Ochrobactrum chromiisoli</name>
    <dbReference type="NCBI Taxonomy" id="2993941"/>
    <lineage>
        <taxon>Bacteria</taxon>
        <taxon>Pseudomonadati</taxon>
        <taxon>Pseudomonadota</taxon>
        <taxon>Alphaproteobacteria</taxon>
        <taxon>Hyphomicrobiales</taxon>
        <taxon>Brucellaceae</taxon>
        <taxon>Brucella/Ochrobactrum group</taxon>
        <taxon>Ochrobactrum</taxon>
    </lineage>
</organism>
<comment type="caution">
    <text evidence="1">The sequence shown here is derived from an EMBL/GenBank/DDBJ whole genome shotgun (WGS) entry which is preliminary data.</text>
</comment>
<sequence length="114" mass="13070">MHIRVGYEMAVEVTSPTAIYTYLNVHPQHSLDMVWSCPESFFGSKHTDVHGNEFNRLILPAGETVLSHDAIYENNGLPDVFDDKAEQVDPAHLPTEYLPYRMRRLCPIDLACFY</sequence>
<keyword evidence="2" id="KW-1185">Reference proteome</keyword>
<protein>
    <submittedName>
        <fullName evidence="1">Uncharacterized protein</fullName>
    </submittedName>
</protein>
<evidence type="ECO:0000313" key="1">
    <source>
        <dbReference type="EMBL" id="MCX2699385.1"/>
    </source>
</evidence>
<dbReference type="EMBL" id="JAPHAV010000029">
    <property type="protein sequence ID" value="MCX2699385.1"/>
    <property type="molecule type" value="Genomic_DNA"/>
</dbReference>
<dbReference type="Proteomes" id="UP001301216">
    <property type="component" value="Unassembled WGS sequence"/>
</dbReference>
<accession>A0ABT3QUU7</accession>
<gene>
    <name evidence="1" type="ORF">OPR82_22055</name>
</gene>
<dbReference type="RefSeq" id="WP_193556790.1">
    <property type="nucleotide sequence ID" value="NZ_JAPHAV010000029.1"/>
</dbReference>
<reference evidence="1 2" key="1">
    <citation type="submission" date="2022-11" db="EMBL/GenBank/DDBJ databases">
        <title>Brucella sp. YY2X, whole genome shotgun sequencing project.</title>
        <authorList>
            <person name="Yang Y."/>
        </authorList>
    </citation>
    <scope>NUCLEOTIDE SEQUENCE [LARGE SCALE GENOMIC DNA]</scope>
    <source>
        <strain evidence="1 2">YY2X</strain>
    </source>
</reference>